<dbReference type="GO" id="GO:0046872">
    <property type="term" value="F:metal ion binding"/>
    <property type="evidence" value="ECO:0007669"/>
    <property type="project" value="UniProtKB-KW"/>
</dbReference>
<dbReference type="InterPro" id="IPR036010">
    <property type="entry name" value="2Fe-2S_ferredoxin-like_sf"/>
</dbReference>
<dbReference type="InterPro" id="IPR050415">
    <property type="entry name" value="MRET"/>
</dbReference>
<dbReference type="Gene3D" id="3.40.50.80">
    <property type="entry name" value="Nucleotide-binding domain of ferredoxin-NADP reductase (FNR) module"/>
    <property type="match status" value="1"/>
</dbReference>
<evidence type="ECO:0000256" key="3">
    <source>
        <dbReference type="ARBA" id="ARBA00022723"/>
    </source>
</evidence>
<dbReference type="InterPro" id="IPR012675">
    <property type="entry name" value="Beta-grasp_dom_sf"/>
</dbReference>
<evidence type="ECO:0000259" key="7">
    <source>
        <dbReference type="PROSITE" id="PS51085"/>
    </source>
</evidence>
<dbReference type="SUPFAM" id="SSF54292">
    <property type="entry name" value="2Fe-2S ferredoxin-like"/>
    <property type="match status" value="1"/>
</dbReference>
<keyword evidence="8" id="KW-0223">Dioxygenase</keyword>
<evidence type="ECO:0000256" key="5">
    <source>
        <dbReference type="ARBA" id="ARBA00023004"/>
    </source>
</evidence>
<dbReference type="PROSITE" id="PS00197">
    <property type="entry name" value="2FE2S_FER_1"/>
    <property type="match status" value="1"/>
</dbReference>
<dbReference type="EC" id="1.-.-.-" evidence="8"/>
<sequence>MHGLKVGDRLQSKLPQNHFLLKNPRASALLMAAGIGVTPLIPMAQMLAKSGADFELHYSAKNPSQAPFYNTLKQAPFADKVTFHFSQEQGTRADIKAILESLPDKRELYVCGPSDYINHVLDTARSLGWPEVKLHREFFAAPRSPEMDSAPREAFQVKLASTGEVFDVPAGLSITEALEMNGIDIPISCEEGWCGTCLTRLLEGVPDHRDTFLSNDERAANNLIMPCCSRARSECLVLDI</sequence>
<evidence type="ECO:0000256" key="2">
    <source>
        <dbReference type="ARBA" id="ARBA00022714"/>
    </source>
</evidence>
<dbReference type="Gene3D" id="3.10.20.30">
    <property type="match status" value="1"/>
</dbReference>
<keyword evidence="4 8" id="KW-0560">Oxidoreductase</keyword>
<evidence type="ECO:0000313" key="9">
    <source>
        <dbReference type="Proteomes" id="UP000092627"/>
    </source>
</evidence>
<dbReference type="InterPro" id="IPR001041">
    <property type="entry name" value="2Fe-2S_ferredoxin-type"/>
</dbReference>
<evidence type="ECO:0000256" key="6">
    <source>
        <dbReference type="ARBA" id="ARBA00023014"/>
    </source>
</evidence>
<reference evidence="8 9" key="1">
    <citation type="submission" date="2016-06" db="EMBL/GenBank/DDBJ databases">
        <authorList>
            <person name="Kjaerup R.B."/>
            <person name="Dalgaard T.S."/>
            <person name="Juul-Madsen H.R."/>
        </authorList>
    </citation>
    <scope>NUCLEOTIDE SEQUENCE [LARGE SCALE GENOMIC DNA]</scope>
    <source>
        <strain evidence="8 9">CECT 5080</strain>
    </source>
</reference>
<keyword evidence="2" id="KW-0001">2Fe-2S</keyword>
<dbReference type="SUPFAM" id="SSF52343">
    <property type="entry name" value="Ferredoxin reductase-like, C-terminal NADP-linked domain"/>
    <property type="match status" value="1"/>
</dbReference>
<dbReference type="Pfam" id="PF00111">
    <property type="entry name" value="Fer2"/>
    <property type="match status" value="1"/>
</dbReference>
<dbReference type="InterPro" id="IPR006058">
    <property type="entry name" value="2Fe2S_fd_BS"/>
</dbReference>
<keyword evidence="6" id="KW-0411">Iron-sulfur</keyword>
<dbReference type="STRING" id="295068.MAQ5080_00033"/>
<dbReference type="GO" id="GO:0051537">
    <property type="term" value="F:2 iron, 2 sulfur cluster binding"/>
    <property type="evidence" value="ECO:0007669"/>
    <property type="project" value="UniProtKB-KW"/>
</dbReference>
<protein>
    <submittedName>
        <fullName evidence="8">Phenoxybenzoate dioxygenase subunit beta</fullName>
        <ecNumber evidence="8">1.-.-.-</ecNumber>
    </submittedName>
</protein>
<dbReference type="PRINTS" id="PR00409">
    <property type="entry name" value="PHDIOXRDTASE"/>
</dbReference>
<name>A0A1A8SZF5_9GAMM</name>
<dbReference type="PROSITE" id="PS51085">
    <property type="entry name" value="2FE2S_FER_2"/>
    <property type="match status" value="1"/>
</dbReference>
<feature type="domain" description="2Fe-2S ferredoxin-type" evidence="7">
    <location>
        <begin position="155"/>
        <end position="240"/>
    </location>
</feature>
<dbReference type="CDD" id="cd06185">
    <property type="entry name" value="PDR_like"/>
    <property type="match status" value="1"/>
</dbReference>
<dbReference type="EMBL" id="FLOC01000001">
    <property type="protein sequence ID" value="SBS24571.1"/>
    <property type="molecule type" value="Genomic_DNA"/>
</dbReference>
<dbReference type="PANTHER" id="PTHR47354:SF1">
    <property type="entry name" value="CARNITINE MONOOXYGENASE REDUCTASE SUBUNIT"/>
    <property type="match status" value="1"/>
</dbReference>
<keyword evidence="3" id="KW-0479">Metal-binding</keyword>
<dbReference type="InterPro" id="IPR039261">
    <property type="entry name" value="FNR_nucleotide-bd"/>
</dbReference>
<keyword evidence="1" id="KW-0285">Flavoprotein</keyword>
<evidence type="ECO:0000313" key="8">
    <source>
        <dbReference type="EMBL" id="SBS24571.1"/>
    </source>
</evidence>
<evidence type="ECO:0000256" key="1">
    <source>
        <dbReference type="ARBA" id="ARBA00022630"/>
    </source>
</evidence>
<evidence type="ECO:0000256" key="4">
    <source>
        <dbReference type="ARBA" id="ARBA00023002"/>
    </source>
</evidence>
<organism evidence="8 9">
    <name type="scientific">Marinomonas aquimarina</name>
    <dbReference type="NCBI Taxonomy" id="295068"/>
    <lineage>
        <taxon>Bacteria</taxon>
        <taxon>Pseudomonadati</taxon>
        <taxon>Pseudomonadota</taxon>
        <taxon>Gammaproteobacteria</taxon>
        <taxon>Oceanospirillales</taxon>
        <taxon>Oceanospirillaceae</taxon>
        <taxon>Marinomonas</taxon>
    </lineage>
</organism>
<dbReference type="AlphaFoldDB" id="A0A1A8SZF5"/>
<proteinExistence type="predicted"/>
<dbReference type="PANTHER" id="PTHR47354">
    <property type="entry name" value="NADH OXIDOREDUCTASE HCR"/>
    <property type="match status" value="1"/>
</dbReference>
<dbReference type="GO" id="GO:0051213">
    <property type="term" value="F:dioxygenase activity"/>
    <property type="evidence" value="ECO:0007669"/>
    <property type="project" value="UniProtKB-KW"/>
</dbReference>
<dbReference type="Proteomes" id="UP000092627">
    <property type="component" value="Unassembled WGS sequence"/>
</dbReference>
<accession>A0A1A8SZF5</accession>
<dbReference type="CDD" id="cd00207">
    <property type="entry name" value="fer2"/>
    <property type="match status" value="1"/>
</dbReference>
<gene>
    <name evidence="8" type="primary">pobB_1</name>
    <name evidence="8" type="ORF">MAQ5080_00033</name>
</gene>
<keyword evidence="9" id="KW-1185">Reference proteome</keyword>
<keyword evidence="5" id="KW-0408">Iron</keyword>